<keyword evidence="1" id="KW-1133">Transmembrane helix</keyword>
<reference evidence="3" key="1">
    <citation type="journal article" date="2013" name="New Phytol.">
        <title>Comparative genomic and transcriptomic analyses reveal the hemibiotrophic stage shift of Colletotrichum fungi.</title>
        <authorList>
            <person name="Gan P."/>
            <person name="Ikeda K."/>
            <person name="Irieda H."/>
            <person name="Narusaka M."/>
            <person name="O'Connell R.J."/>
            <person name="Narusaka Y."/>
            <person name="Takano Y."/>
            <person name="Kubo Y."/>
            <person name="Shirasu K."/>
        </authorList>
    </citation>
    <scope>NUCLEOTIDE SEQUENCE [LARGE SCALE GENOMIC DNA]</scope>
    <source>
        <strain evidence="3">104-T / ATCC 96160 / CBS 514.97 / LARS 414 / MAFF 240422</strain>
    </source>
</reference>
<name>A0A484FDJ1_COLOR</name>
<dbReference type="EMBL" id="AMCV02000036">
    <property type="protein sequence ID" value="TDZ16153.1"/>
    <property type="molecule type" value="Genomic_DNA"/>
</dbReference>
<dbReference type="AlphaFoldDB" id="A0A484FDJ1"/>
<proteinExistence type="predicted"/>
<protein>
    <submittedName>
        <fullName evidence="2">Uncharacterized protein</fullName>
    </submittedName>
</protein>
<accession>A0A484FDJ1</accession>
<keyword evidence="1" id="KW-0812">Transmembrane</keyword>
<evidence type="ECO:0000313" key="2">
    <source>
        <dbReference type="EMBL" id="TDZ16153.1"/>
    </source>
</evidence>
<dbReference type="Proteomes" id="UP000014480">
    <property type="component" value="Unassembled WGS sequence"/>
</dbReference>
<comment type="caution">
    <text evidence="2">The sequence shown here is derived from an EMBL/GenBank/DDBJ whole genome shotgun (WGS) entry which is preliminary data.</text>
</comment>
<organism evidence="2 3">
    <name type="scientific">Colletotrichum orbiculare (strain 104-T / ATCC 96160 / CBS 514.97 / LARS 414 / MAFF 240422)</name>
    <name type="common">Cucumber anthracnose fungus</name>
    <name type="synonym">Colletotrichum lagenarium</name>
    <dbReference type="NCBI Taxonomy" id="1213857"/>
    <lineage>
        <taxon>Eukaryota</taxon>
        <taxon>Fungi</taxon>
        <taxon>Dikarya</taxon>
        <taxon>Ascomycota</taxon>
        <taxon>Pezizomycotina</taxon>
        <taxon>Sordariomycetes</taxon>
        <taxon>Hypocreomycetidae</taxon>
        <taxon>Glomerellales</taxon>
        <taxon>Glomerellaceae</taxon>
        <taxon>Colletotrichum</taxon>
        <taxon>Colletotrichum orbiculare species complex</taxon>
    </lineage>
</organism>
<feature type="transmembrane region" description="Helical" evidence="1">
    <location>
        <begin position="105"/>
        <end position="130"/>
    </location>
</feature>
<keyword evidence="1" id="KW-0472">Membrane</keyword>
<reference evidence="3" key="2">
    <citation type="journal article" date="2019" name="Mol. Plant Microbe Interact.">
        <title>Genome sequence resources for four phytopathogenic fungi from the Colletotrichum orbiculare species complex.</title>
        <authorList>
            <person name="Gan P."/>
            <person name="Tsushima A."/>
            <person name="Narusaka M."/>
            <person name="Narusaka Y."/>
            <person name="Takano Y."/>
            <person name="Kubo Y."/>
            <person name="Shirasu K."/>
        </authorList>
    </citation>
    <scope>GENOME REANNOTATION</scope>
    <source>
        <strain evidence="3">104-T / ATCC 96160 / CBS 514.97 / LARS 414 / MAFF 240422</strain>
    </source>
</reference>
<dbReference type="OrthoDB" id="5342924at2759"/>
<gene>
    <name evidence="2" type="ORF">Cob_v010891</name>
</gene>
<evidence type="ECO:0000313" key="3">
    <source>
        <dbReference type="Proteomes" id="UP000014480"/>
    </source>
</evidence>
<feature type="transmembrane region" description="Helical" evidence="1">
    <location>
        <begin position="40"/>
        <end position="60"/>
    </location>
</feature>
<sequence>MTIVVLVVGRVKLFWYPEQGPLINNKYRLDAETISNMLQLVAKIHELLIVASLSLIMLAMSRRRLITDGLRLGFLTGSYRVGDLGYLKTAAFWRQGLATFEPWKVLLSGFLVFATIMSTIVGPASAVLLIPTLDWYEFRNGTANTTALERIVENFVDFQKLRNGSYEFGTELGEFRNKTALEVLLAKVFGGYLTDVLAREASGGRPRMLLGKSAGELSFIDLNEQYGVAGGNHSYFPNNETSLIDQWGGLKEPLANLSFDMALGIFDQALPIPLKAQRYGYGTGQERKTLWFAQAMMFIYLGAVTIYASIVLAAHVLEYFDSGRGVGGSRRVQSVIPWSDMQDLFVLGLRTKLPSGEDGDLADIGTGVDSIRVWQKFIIAKADGDEVQFIFKGPFDNLDELDLTGAEQYR</sequence>
<evidence type="ECO:0000256" key="1">
    <source>
        <dbReference type="SAM" id="Phobius"/>
    </source>
</evidence>
<feature type="transmembrane region" description="Helical" evidence="1">
    <location>
        <begin position="297"/>
        <end position="317"/>
    </location>
</feature>
<keyword evidence="3" id="KW-1185">Reference proteome</keyword>